<reference evidence="3" key="1">
    <citation type="submission" date="2021-02" db="EMBL/GenBank/DDBJ databases">
        <authorList>
            <person name="Dougan E. K."/>
            <person name="Rhodes N."/>
            <person name="Thang M."/>
            <person name="Chan C."/>
        </authorList>
    </citation>
    <scope>NUCLEOTIDE SEQUENCE</scope>
</reference>
<organism evidence="3 4">
    <name type="scientific">Polarella glacialis</name>
    <name type="common">Dinoflagellate</name>
    <dbReference type="NCBI Taxonomy" id="89957"/>
    <lineage>
        <taxon>Eukaryota</taxon>
        <taxon>Sar</taxon>
        <taxon>Alveolata</taxon>
        <taxon>Dinophyceae</taxon>
        <taxon>Suessiales</taxon>
        <taxon>Suessiaceae</taxon>
        <taxon>Polarella</taxon>
    </lineage>
</organism>
<feature type="region of interest" description="Disordered" evidence="1">
    <location>
        <begin position="1"/>
        <end position="112"/>
    </location>
</feature>
<gene>
    <name evidence="3" type="ORF">PGLA1383_LOCUS10245</name>
</gene>
<keyword evidence="4" id="KW-1185">Reference proteome</keyword>
<feature type="compositionally biased region" description="Low complexity" evidence="1">
    <location>
        <begin position="1"/>
        <end position="20"/>
    </location>
</feature>
<sequence>MGKTATSISSTSSSTSSSSSHPARKRKLPKTKASESSSDTSAAKRRRSSSKGKGAAKRSKSKSRKRRSKSRRRSKSARRSPIRPVWGRGSERGSERGSGISRVRGSERGSEPKLPSYALAHISQAALDAYQAPTEEPRCKTGLVLLGDLCQGPKVARWTYILKDEARRCFAGYLKTPFSKEQCFQFYKTAYDGTSWKRPRDMPRGTAWMVAKGCTCSYRYGGHEVEPEEYPPWMLEIMRAAMPFFGLEQAAEWPNSCNLNLYDTGGSSVAWHADDEALFNGKFQDARILSLSLGVQRTFELRPNFQSDSKASEWMNLGDGDLCTMEGMAQKHYEHRVPPSNVEGPRINLTWRWTVRHTPRCPARRMQPD</sequence>
<dbReference type="GO" id="GO:0051213">
    <property type="term" value="F:dioxygenase activity"/>
    <property type="evidence" value="ECO:0007669"/>
    <property type="project" value="InterPro"/>
</dbReference>
<dbReference type="Gene3D" id="2.60.120.590">
    <property type="entry name" value="Alpha-ketoglutarate-dependent dioxygenase AlkB-like"/>
    <property type="match status" value="1"/>
</dbReference>
<dbReference type="OrthoDB" id="447420at2759"/>
<evidence type="ECO:0000313" key="3">
    <source>
        <dbReference type="EMBL" id="CAE8591576.1"/>
    </source>
</evidence>
<evidence type="ECO:0000256" key="1">
    <source>
        <dbReference type="SAM" id="MobiDB-lite"/>
    </source>
</evidence>
<comment type="caution">
    <text evidence="3">The sequence shown here is derived from an EMBL/GenBank/DDBJ whole genome shotgun (WGS) entry which is preliminary data.</text>
</comment>
<feature type="domain" description="Fe2OG dioxygenase" evidence="2">
    <location>
        <begin position="253"/>
        <end position="359"/>
    </location>
</feature>
<protein>
    <recommendedName>
        <fullName evidence="2">Fe2OG dioxygenase domain-containing protein</fullName>
    </recommendedName>
</protein>
<dbReference type="GO" id="GO:0006307">
    <property type="term" value="P:DNA alkylation repair"/>
    <property type="evidence" value="ECO:0007669"/>
    <property type="project" value="InterPro"/>
</dbReference>
<dbReference type="AlphaFoldDB" id="A0A813DYV8"/>
<evidence type="ECO:0000313" key="4">
    <source>
        <dbReference type="Proteomes" id="UP000654075"/>
    </source>
</evidence>
<dbReference type="InterPro" id="IPR005123">
    <property type="entry name" value="Oxoglu/Fe-dep_dioxygenase_dom"/>
</dbReference>
<dbReference type="InterPro" id="IPR032854">
    <property type="entry name" value="ALKBH3"/>
</dbReference>
<dbReference type="SUPFAM" id="SSF51197">
    <property type="entry name" value="Clavaminate synthase-like"/>
    <property type="match status" value="1"/>
</dbReference>
<dbReference type="Pfam" id="PF13532">
    <property type="entry name" value="2OG-FeII_Oxy_2"/>
    <property type="match status" value="1"/>
</dbReference>
<dbReference type="EMBL" id="CAJNNV010005038">
    <property type="protein sequence ID" value="CAE8591576.1"/>
    <property type="molecule type" value="Genomic_DNA"/>
</dbReference>
<accession>A0A813DYV8</accession>
<dbReference type="PANTHER" id="PTHR31212:SF4">
    <property type="entry name" value="ALPHA-KETOGLUTARATE-DEPENDENT DIOXYGENASE ALKB HOMOLOG 3"/>
    <property type="match status" value="1"/>
</dbReference>
<dbReference type="PANTHER" id="PTHR31212">
    <property type="entry name" value="ALPHA-KETOGLUTARATE-DEPENDENT DIOXYGENASE ALKB HOMOLOG 3"/>
    <property type="match status" value="1"/>
</dbReference>
<dbReference type="Proteomes" id="UP000654075">
    <property type="component" value="Unassembled WGS sequence"/>
</dbReference>
<evidence type="ECO:0000259" key="2">
    <source>
        <dbReference type="PROSITE" id="PS51471"/>
    </source>
</evidence>
<dbReference type="InterPro" id="IPR037151">
    <property type="entry name" value="AlkB-like_sf"/>
</dbReference>
<dbReference type="PROSITE" id="PS51471">
    <property type="entry name" value="FE2OG_OXY"/>
    <property type="match status" value="1"/>
</dbReference>
<proteinExistence type="predicted"/>
<name>A0A813DYV8_POLGL</name>
<dbReference type="InterPro" id="IPR027450">
    <property type="entry name" value="AlkB-like"/>
</dbReference>
<feature type="compositionally biased region" description="Basic residues" evidence="1">
    <location>
        <begin position="43"/>
        <end position="81"/>
    </location>
</feature>